<feature type="transmembrane region" description="Helical" evidence="1">
    <location>
        <begin position="12"/>
        <end position="31"/>
    </location>
</feature>
<reference evidence="4" key="2">
    <citation type="submission" date="2017-05" db="EMBL/GenBank/DDBJ databases">
        <title>Improved OligoMM genomes.</title>
        <authorList>
            <person name="Garzetti D."/>
        </authorList>
    </citation>
    <scope>NUCLEOTIDE SEQUENCE [LARGE SCALE GENOMIC DNA]</scope>
    <source>
        <strain evidence="4">KB18</strain>
    </source>
</reference>
<name>A0A1Z2XQV4_9FIRM</name>
<dbReference type="KEGG" id="amur:ADH66_09155"/>
<dbReference type="EMBL" id="CP065321">
    <property type="protein sequence ID" value="QQR30086.1"/>
    <property type="molecule type" value="Genomic_DNA"/>
</dbReference>
<keyword evidence="4" id="KW-1185">Reference proteome</keyword>
<dbReference type="Proteomes" id="UP000196710">
    <property type="component" value="Chromosome"/>
</dbReference>
<dbReference type="AlphaFoldDB" id="A0A1Z2XQV4"/>
<dbReference type="RefSeq" id="WP_084384579.1">
    <property type="nucleotide sequence ID" value="NZ_CAJTCQ010000003.1"/>
</dbReference>
<evidence type="ECO:0000313" key="2">
    <source>
        <dbReference type="EMBL" id="ASB40804.1"/>
    </source>
</evidence>
<sequence>MYTDKKRKLWPWVIAAILTAVLLVYGFWLFAGGSRRNAKEEGATALKAVIQNCAQQCYVVEGVYPPELSYMEDNYGLRVNREDYYVTYEVFASNLPPKVTVVSKP</sequence>
<keyword evidence="1" id="KW-0812">Transmembrane</keyword>
<organism evidence="3 5">
    <name type="scientific">Acutalibacter muris</name>
    <dbReference type="NCBI Taxonomy" id="1796620"/>
    <lineage>
        <taxon>Bacteria</taxon>
        <taxon>Bacillati</taxon>
        <taxon>Bacillota</taxon>
        <taxon>Clostridia</taxon>
        <taxon>Eubacteriales</taxon>
        <taxon>Acutalibacteraceae</taxon>
        <taxon>Acutalibacter</taxon>
    </lineage>
</organism>
<dbReference type="EMBL" id="CP021422">
    <property type="protein sequence ID" value="ASB40804.1"/>
    <property type="molecule type" value="Genomic_DNA"/>
</dbReference>
<reference evidence="2" key="1">
    <citation type="journal article" date="2017" name="Genome Announc.">
        <title>High-Quality Whole-Genome Sequences of the Oligo-Mouse-Microbiota Bacterial Community.</title>
        <authorList>
            <person name="Garzetti D."/>
            <person name="Brugiroux S."/>
            <person name="Bunk B."/>
            <person name="Pukall R."/>
            <person name="McCoy K.D."/>
            <person name="Macpherson A.J."/>
            <person name="Stecher B."/>
        </authorList>
    </citation>
    <scope>NUCLEOTIDE SEQUENCE</scope>
    <source>
        <strain evidence="2">KB18</strain>
    </source>
</reference>
<evidence type="ECO:0000313" key="3">
    <source>
        <dbReference type="EMBL" id="QQR30086.1"/>
    </source>
</evidence>
<evidence type="ECO:0000313" key="5">
    <source>
        <dbReference type="Proteomes" id="UP000596035"/>
    </source>
</evidence>
<reference evidence="3 5" key="3">
    <citation type="submission" date="2020-11" db="EMBL/GenBank/DDBJ databases">
        <title>Closed and high quality bacterial genomes of the OMM12 community.</title>
        <authorList>
            <person name="Marbouty M."/>
            <person name="Lamy-Besnier Q."/>
            <person name="Debarbieux L."/>
            <person name="Koszul R."/>
        </authorList>
    </citation>
    <scope>NUCLEOTIDE SEQUENCE [LARGE SCALE GENOMIC DNA]</scope>
    <source>
        <strain evidence="3 5">KB18</strain>
    </source>
</reference>
<accession>A0A1Z2XQV4</accession>
<gene>
    <name evidence="2" type="ORF">ADH66_09155</name>
    <name evidence="3" type="ORF">I5Q82_19195</name>
</gene>
<protein>
    <submittedName>
        <fullName evidence="3">Uncharacterized protein</fullName>
    </submittedName>
</protein>
<keyword evidence="1" id="KW-0472">Membrane</keyword>
<evidence type="ECO:0000313" key="4">
    <source>
        <dbReference type="Proteomes" id="UP000196710"/>
    </source>
</evidence>
<proteinExistence type="predicted"/>
<evidence type="ECO:0000256" key="1">
    <source>
        <dbReference type="SAM" id="Phobius"/>
    </source>
</evidence>
<dbReference type="Proteomes" id="UP000596035">
    <property type="component" value="Chromosome"/>
</dbReference>
<keyword evidence="1" id="KW-1133">Transmembrane helix</keyword>